<accession>A0A3E3DVS8</accession>
<evidence type="ECO:0000313" key="2">
    <source>
        <dbReference type="Proteomes" id="UP000261212"/>
    </source>
</evidence>
<dbReference type="Proteomes" id="UP000261212">
    <property type="component" value="Unassembled WGS sequence"/>
</dbReference>
<dbReference type="EMBL" id="QUSM01000008">
    <property type="protein sequence ID" value="RGD73079.1"/>
    <property type="molecule type" value="Genomic_DNA"/>
</dbReference>
<dbReference type="Pfam" id="PF20648">
    <property type="entry name" value="DUF6809"/>
    <property type="match status" value="1"/>
</dbReference>
<dbReference type="AlphaFoldDB" id="A0A3E3DVS8"/>
<evidence type="ECO:0000313" key="1">
    <source>
        <dbReference type="EMBL" id="RGD73079.1"/>
    </source>
</evidence>
<dbReference type="InterPro" id="IPR049215">
    <property type="entry name" value="DUF6809"/>
</dbReference>
<sequence>MCDILKDLYEGNINPSMDVVSFTKEYETELREKTKSEDEFLSKLDGEMQNEFYSIMERWIKAYPLELREYFISGYKLGVKMTAEVYKD</sequence>
<gene>
    <name evidence="1" type="ORF">DW687_11510</name>
</gene>
<dbReference type="RefSeq" id="WP_007050792.1">
    <property type="nucleotide sequence ID" value="NZ_CABKNJ010000001.1"/>
</dbReference>
<protein>
    <submittedName>
        <fullName evidence="1">Uncharacterized protein</fullName>
    </submittedName>
</protein>
<name>A0A3E3DVS8_9FIRM</name>
<reference evidence="1 2" key="1">
    <citation type="submission" date="2018-08" db="EMBL/GenBank/DDBJ databases">
        <title>A genome reference for cultivated species of the human gut microbiota.</title>
        <authorList>
            <person name="Zou Y."/>
            <person name="Xue W."/>
            <person name="Luo G."/>
        </authorList>
    </citation>
    <scope>NUCLEOTIDE SEQUENCE [LARGE SCALE GENOMIC DNA]</scope>
    <source>
        <strain evidence="1 2">AM25-6</strain>
    </source>
</reference>
<dbReference type="GeneID" id="98001071"/>
<proteinExistence type="predicted"/>
<comment type="caution">
    <text evidence="1">The sequence shown here is derived from an EMBL/GenBank/DDBJ whole genome shotgun (WGS) entry which is preliminary data.</text>
</comment>
<organism evidence="1 2">
    <name type="scientific">Anaerofustis stercorihominis</name>
    <dbReference type="NCBI Taxonomy" id="214853"/>
    <lineage>
        <taxon>Bacteria</taxon>
        <taxon>Bacillati</taxon>
        <taxon>Bacillota</taxon>
        <taxon>Clostridia</taxon>
        <taxon>Eubacteriales</taxon>
        <taxon>Eubacteriaceae</taxon>
        <taxon>Anaerofustis</taxon>
    </lineage>
</organism>